<dbReference type="Gene3D" id="1.10.1330.10">
    <property type="entry name" value="Dockerin domain"/>
    <property type="match status" value="1"/>
</dbReference>
<dbReference type="InterPro" id="IPR036439">
    <property type="entry name" value="Dockerin_dom_sf"/>
</dbReference>
<evidence type="ECO:0000313" key="2">
    <source>
        <dbReference type="EMBL" id="ACL15804.1"/>
    </source>
</evidence>
<dbReference type="NCBIfam" id="TIGR04275">
    <property type="entry name" value="beta_prop_Msarc"/>
    <property type="match status" value="5"/>
</dbReference>
<dbReference type="HOGENOM" id="CLU_682597_0_0_2"/>
<dbReference type="eggNOG" id="arCOG02527">
    <property type="taxonomic scope" value="Archaea"/>
</dbReference>
<dbReference type="OrthoDB" id="146042at2157"/>
<dbReference type="Pfam" id="PF07676">
    <property type="entry name" value="PD40"/>
    <property type="match status" value="1"/>
</dbReference>
<evidence type="ECO:0000256" key="1">
    <source>
        <dbReference type="ARBA" id="ARBA00009820"/>
    </source>
</evidence>
<dbReference type="Gene3D" id="2.120.10.30">
    <property type="entry name" value="TolB, C-terminal domain"/>
    <property type="match status" value="1"/>
</dbReference>
<dbReference type="Gene3D" id="2.120.10.60">
    <property type="entry name" value="Tricorn protease N-terminal domain"/>
    <property type="match status" value="1"/>
</dbReference>
<gene>
    <name evidence="2" type="ordered locus">Mpal_0430</name>
</gene>
<evidence type="ECO:0008006" key="4">
    <source>
        <dbReference type="Google" id="ProtNLM"/>
    </source>
</evidence>
<dbReference type="KEGG" id="mpl:Mpal_0430"/>
<dbReference type="InterPro" id="IPR018247">
    <property type="entry name" value="EF_Hand_1_Ca_BS"/>
</dbReference>
<dbReference type="GO" id="GO:0000272">
    <property type="term" value="P:polysaccharide catabolic process"/>
    <property type="evidence" value="ECO:0007669"/>
    <property type="project" value="InterPro"/>
</dbReference>
<comment type="similarity">
    <text evidence="1">Belongs to the TolB family.</text>
</comment>
<reference evidence="2 3" key="1">
    <citation type="journal article" date="2015" name="Genome Announc.">
        <title>Complete Genome Sequence of Methanosphaerula palustris E1-9CT, a Hydrogenotrophic Methanogen Isolated from a Minerotrophic Fen Peatland.</title>
        <authorList>
            <person name="Cadillo-Quiroz H."/>
            <person name="Browne P."/>
            <person name="Kyrpides N."/>
            <person name="Woyke T."/>
            <person name="Goodwin L."/>
            <person name="Detter C."/>
            <person name="Yavitt J.B."/>
            <person name="Zinder S.H."/>
        </authorList>
    </citation>
    <scope>NUCLEOTIDE SEQUENCE [LARGE SCALE GENOMIC DNA]</scope>
    <source>
        <strain evidence="3">ATCC BAA-1556 / DSM 19958 / E1-9c</strain>
    </source>
</reference>
<sequence length="403" mass="45622" precursor="true">MMKRREGAIRIAILWLVMLCAMVVISPMAGAVEVRIGTSDSDQGHPSISGDRIVWQDDRNGNWDIYLWNITTQTETRITTDSSDQKNPSISGNLIVWEDYRHGVNPEIYLYDLTTHIERQISWSGDENYQMEPAVDGTNIVYEDSMNGFYNIYLYDLLTQHRHSLNEDSKTQWHPAISGDDVVWIDYTTSILYLYSISAGGQPIAVTDGYTAPKAPAVDAGRVVWADYVNGNDAGIFLYDRATGIKKWLTPNPSNQDNPVISGNTVIWVDDQAGTSNLYRYDLTTHQTTRLTSGPSNQYSVSIDGDRVVYVDDRGMNPHIYMTPIESTPQPVMVNGQTKLPTDPNHDGLYEDLNGNNAIDFNDVVIFFNQMDWISEHEPISLFDFNHDNQIDFNDIVLLFNQL</sequence>
<dbReference type="PANTHER" id="PTHR36842:SF1">
    <property type="entry name" value="PROTEIN TOLB"/>
    <property type="match status" value="1"/>
</dbReference>
<accession>B8GKC1</accession>
<dbReference type="SUPFAM" id="SSF82171">
    <property type="entry name" value="DPP6 N-terminal domain-like"/>
    <property type="match status" value="1"/>
</dbReference>
<dbReference type="STRING" id="521011.Mpal_0430"/>
<dbReference type="InterPro" id="IPR011659">
    <property type="entry name" value="WD40"/>
</dbReference>
<evidence type="ECO:0000313" key="3">
    <source>
        <dbReference type="Proteomes" id="UP000002457"/>
    </source>
</evidence>
<dbReference type="RefSeq" id="WP_012617123.1">
    <property type="nucleotide sequence ID" value="NC_011832.1"/>
</dbReference>
<dbReference type="InterPro" id="IPR011042">
    <property type="entry name" value="6-blade_b-propeller_TolB-like"/>
</dbReference>
<dbReference type="AlphaFoldDB" id="B8GKC1"/>
<dbReference type="PANTHER" id="PTHR36842">
    <property type="entry name" value="PROTEIN TOLB HOMOLOG"/>
    <property type="match status" value="1"/>
</dbReference>
<dbReference type="PROSITE" id="PS00018">
    <property type="entry name" value="EF_HAND_1"/>
    <property type="match status" value="2"/>
</dbReference>
<dbReference type="Proteomes" id="UP000002457">
    <property type="component" value="Chromosome"/>
</dbReference>
<protein>
    <recommendedName>
        <fullName evidence="4">Periplasmic component of the Tol biopolymer transport system-like protein</fullName>
    </recommendedName>
</protein>
<keyword evidence="3" id="KW-1185">Reference proteome</keyword>
<name>B8GKC1_METPE</name>
<dbReference type="SUPFAM" id="SSF63446">
    <property type="entry name" value="Type I dockerin domain"/>
    <property type="match status" value="1"/>
</dbReference>
<proteinExistence type="inferred from homology"/>
<organism evidence="2 3">
    <name type="scientific">Methanosphaerula palustris (strain ATCC BAA-1556 / DSM 19958 / E1-9c)</name>
    <dbReference type="NCBI Taxonomy" id="521011"/>
    <lineage>
        <taxon>Archaea</taxon>
        <taxon>Methanobacteriati</taxon>
        <taxon>Methanobacteriota</taxon>
        <taxon>Stenosarchaea group</taxon>
        <taxon>Methanomicrobia</taxon>
        <taxon>Methanomicrobiales</taxon>
        <taxon>Methanoregulaceae</taxon>
        <taxon>Methanosphaerula</taxon>
    </lineage>
</organism>
<dbReference type="GeneID" id="7271456"/>
<dbReference type="EMBL" id="CP001338">
    <property type="protein sequence ID" value="ACL15804.1"/>
    <property type="molecule type" value="Genomic_DNA"/>
</dbReference>
<dbReference type="eggNOG" id="arCOG03611">
    <property type="taxonomic scope" value="Archaea"/>
</dbReference>
<dbReference type="InterPro" id="IPR027618">
    <property type="entry name" value="Beta_prop_Msarc"/>
</dbReference>